<dbReference type="GO" id="GO:0003824">
    <property type="term" value="F:catalytic activity"/>
    <property type="evidence" value="ECO:0007669"/>
    <property type="project" value="UniProtKB-ARBA"/>
</dbReference>
<proteinExistence type="predicted"/>
<accession>A0A9P4S1P3</accession>
<evidence type="ECO:0000313" key="3">
    <source>
        <dbReference type="Proteomes" id="UP000799429"/>
    </source>
</evidence>
<dbReference type="SUPFAM" id="SSF48208">
    <property type="entry name" value="Six-hairpin glycosidases"/>
    <property type="match status" value="1"/>
</dbReference>
<dbReference type="AlphaFoldDB" id="A0A9P4S1P3"/>
<name>A0A9P4S1P3_9PEZI</name>
<dbReference type="EMBL" id="MU006116">
    <property type="protein sequence ID" value="KAF2834668.1"/>
    <property type="molecule type" value="Genomic_DNA"/>
</dbReference>
<evidence type="ECO:0008006" key="4">
    <source>
        <dbReference type="Google" id="ProtNLM"/>
    </source>
</evidence>
<dbReference type="OrthoDB" id="3534988at2759"/>
<feature type="chain" id="PRO_5040218665" description="Six-hairpin glycosidase-like protein" evidence="1">
    <location>
        <begin position="23"/>
        <end position="700"/>
    </location>
</feature>
<gene>
    <name evidence="2" type="ORF">M501DRAFT_1000130</name>
</gene>
<dbReference type="GO" id="GO:0005975">
    <property type="term" value="P:carbohydrate metabolic process"/>
    <property type="evidence" value="ECO:0007669"/>
    <property type="project" value="InterPro"/>
</dbReference>
<feature type="signal peptide" evidence="1">
    <location>
        <begin position="1"/>
        <end position="22"/>
    </location>
</feature>
<sequence>MLISLTSLLLLWHAILPTICTSTTIDRRRVVTRFNPYRNASSDDTPMQVGNGNLGFGADITGLQTFRPFNTLSSWGWHNVSLPTTPGQTSIDDFTGLQWWTHGRLVTYNQPNPAQRDISQWLIGNPHRINLARVGFDFSSNVTEKDLTKTKQYLDLYSGVIHSSFKLGAHEVTVQTIADPNRDAIAVQVKTSLLSLGQLSIFIDFPYGQDGKTKFEAPFVGVWNATEKHTTTLKKTYQEAHIRHNLDTTTYFTSIRWQGQAKLDRLGSSRHRFMLRSPFSDTLTFTVNFSPSEPAHLPDFRNVKSASSDHWEEYWSTGAFVDLTSSANQSATELQRRIILSQYLLAVNGASRDPPQESGLVNNGWYGKFHLEMVIWHSTHWILWGKRQILNLHVPGVYERFLAASFPRARNQGYTGARWGKMSDPTGRSAPGEINSLLIWQQPHPIFFAELEYSRSQNKHRTLKKWDAIIKGTADFMTSYAFFNQTTSFYDLGPPMYPASENTPPNATRNPMYELAYWRFGLDVASKWQRRQGKPVPATWTEVASNLAPLPIQDGMYVTYEGIGDMWNTSAYTEDHPTMLMPIALLPSGLNINNTIMRATLDKIFETWNFTFSYGWDFPLFSMAAAKFGDAERAVGFLLHDEYKFDDVGMPVGGTRVPTPYFPASGGLLLAVAMMAADRTSWPSEWIVKTEGFGQGGLWP</sequence>
<keyword evidence="3" id="KW-1185">Reference proteome</keyword>
<keyword evidence="1" id="KW-0732">Signal</keyword>
<dbReference type="InterPro" id="IPR008928">
    <property type="entry name" value="6-hairpin_glycosidase_sf"/>
</dbReference>
<organism evidence="2 3">
    <name type="scientific">Patellaria atrata CBS 101060</name>
    <dbReference type="NCBI Taxonomy" id="1346257"/>
    <lineage>
        <taxon>Eukaryota</taxon>
        <taxon>Fungi</taxon>
        <taxon>Dikarya</taxon>
        <taxon>Ascomycota</taxon>
        <taxon>Pezizomycotina</taxon>
        <taxon>Dothideomycetes</taxon>
        <taxon>Dothideomycetes incertae sedis</taxon>
        <taxon>Patellariales</taxon>
        <taxon>Patellariaceae</taxon>
        <taxon>Patellaria</taxon>
    </lineage>
</organism>
<protein>
    <recommendedName>
        <fullName evidence="4">Six-hairpin glycosidase-like protein</fullName>
    </recommendedName>
</protein>
<comment type="caution">
    <text evidence="2">The sequence shown here is derived from an EMBL/GenBank/DDBJ whole genome shotgun (WGS) entry which is preliminary data.</text>
</comment>
<dbReference type="Gene3D" id="1.50.10.10">
    <property type="match status" value="1"/>
</dbReference>
<evidence type="ECO:0000313" key="2">
    <source>
        <dbReference type="EMBL" id="KAF2834668.1"/>
    </source>
</evidence>
<dbReference type="InterPro" id="IPR012341">
    <property type="entry name" value="6hp_glycosidase-like_sf"/>
</dbReference>
<reference evidence="2" key="1">
    <citation type="journal article" date="2020" name="Stud. Mycol.">
        <title>101 Dothideomycetes genomes: a test case for predicting lifestyles and emergence of pathogens.</title>
        <authorList>
            <person name="Haridas S."/>
            <person name="Albert R."/>
            <person name="Binder M."/>
            <person name="Bloem J."/>
            <person name="Labutti K."/>
            <person name="Salamov A."/>
            <person name="Andreopoulos B."/>
            <person name="Baker S."/>
            <person name="Barry K."/>
            <person name="Bills G."/>
            <person name="Bluhm B."/>
            <person name="Cannon C."/>
            <person name="Castanera R."/>
            <person name="Culley D."/>
            <person name="Daum C."/>
            <person name="Ezra D."/>
            <person name="Gonzalez J."/>
            <person name="Henrissat B."/>
            <person name="Kuo A."/>
            <person name="Liang C."/>
            <person name="Lipzen A."/>
            <person name="Lutzoni F."/>
            <person name="Magnuson J."/>
            <person name="Mondo S."/>
            <person name="Nolan M."/>
            <person name="Ohm R."/>
            <person name="Pangilinan J."/>
            <person name="Park H.-J."/>
            <person name="Ramirez L."/>
            <person name="Alfaro M."/>
            <person name="Sun H."/>
            <person name="Tritt A."/>
            <person name="Yoshinaga Y."/>
            <person name="Zwiers L.-H."/>
            <person name="Turgeon B."/>
            <person name="Goodwin S."/>
            <person name="Spatafora J."/>
            <person name="Crous P."/>
            <person name="Grigoriev I."/>
        </authorList>
    </citation>
    <scope>NUCLEOTIDE SEQUENCE</scope>
    <source>
        <strain evidence="2">CBS 101060</strain>
    </source>
</reference>
<dbReference type="Proteomes" id="UP000799429">
    <property type="component" value="Unassembled WGS sequence"/>
</dbReference>
<evidence type="ECO:0000256" key="1">
    <source>
        <dbReference type="SAM" id="SignalP"/>
    </source>
</evidence>